<dbReference type="SMR" id="A2D9V4"/>
<keyword evidence="1" id="KW-0175">Coiled coil</keyword>
<dbReference type="RefSeq" id="XP_001583946.1">
    <property type="nucleotide sequence ID" value="XM_001583896.1"/>
</dbReference>
<accession>A2D9V4</accession>
<feature type="coiled-coil region" evidence="1">
    <location>
        <begin position="34"/>
        <end position="61"/>
    </location>
</feature>
<reference evidence="2" key="2">
    <citation type="journal article" date="2007" name="Science">
        <title>Draft genome sequence of the sexually transmitted pathogen Trichomonas vaginalis.</title>
        <authorList>
            <person name="Carlton J.M."/>
            <person name="Hirt R.P."/>
            <person name="Silva J.C."/>
            <person name="Delcher A.L."/>
            <person name="Schatz M."/>
            <person name="Zhao Q."/>
            <person name="Wortman J.R."/>
            <person name="Bidwell S.L."/>
            <person name="Alsmark U.C.M."/>
            <person name="Besteiro S."/>
            <person name="Sicheritz-Ponten T."/>
            <person name="Noel C.J."/>
            <person name="Dacks J.B."/>
            <person name="Foster P.G."/>
            <person name="Simillion C."/>
            <person name="Van de Peer Y."/>
            <person name="Miranda-Saavedra D."/>
            <person name="Barton G.J."/>
            <person name="Westrop G.D."/>
            <person name="Mueller S."/>
            <person name="Dessi D."/>
            <person name="Fiori P.L."/>
            <person name="Ren Q."/>
            <person name="Paulsen I."/>
            <person name="Zhang H."/>
            <person name="Bastida-Corcuera F.D."/>
            <person name="Simoes-Barbosa A."/>
            <person name="Brown M.T."/>
            <person name="Hayes R.D."/>
            <person name="Mukherjee M."/>
            <person name="Okumura C.Y."/>
            <person name="Schneider R."/>
            <person name="Smith A.J."/>
            <person name="Vanacova S."/>
            <person name="Villalvazo M."/>
            <person name="Haas B.J."/>
            <person name="Pertea M."/>
            <person name="Feldblyum T.V."/>
            <person name="Utterback T.R."/>
            <person name="Shu C.L."/>
            <person name="Osoegawa K."/>
            <person name="de Jong P.J."/>
            <person name="Hrdy I."/>
            <person name="Horvathova L."/>
            <person name="Zubacova Z."/>
            <person name="Dolezal P."/>
            <person name="Malik S.B."/>
            <person name="Logsdon J.M. Jr."/>
            <person name="Henze K."/>
            <person name="Gupta A."/>
            <person name="Wang C.C."/>
            <person name="Dunne R.L."/>
            <person name="Upcroft J.A."/>
            <person name="Upcroft P."/>
            <person name="White O."/>
            <person name="Salzberg S.L."/>
            <person name="Tang P."/>
            <person name="Chiu C.-H."/>
            <person name="Lee Y.-S."/>
            <person name="Embley T.M."/>
            <person name="Coombs G.H."/>
            <person name="Mottram J.C."/>
            <person name="Tachezy J."/>
            <person name="Fraser-Liggett C.M."/>
            <person name="Johnson P.J."/>
        </authorList>
    </citation>
    <scope>NUCLEOTIDE SEQUENCE [LARGE SCALE GENOMIC DNA]</scope>
    <source>
        <strain evidence="2">G3</strain>
    </source>
</reference>
<gene>
    <name evidence="2" type="ORF">TVAG_077070</name>
</gene>
<evidence type="ECO:0000313" key="2">
    <source>
        <dbReference type="EMBL" id="EAY22960.1"/>
    </source>
</evidence>
<sequence length="113" mass="13325">MHFYRQVNIEEISELTPRKGAVHVTVQINKPPQIDEVDNKIEKLIDLLTVLEQNLDSVEQDYFQDVPTEDVAISESDEVDDTWKTLHNEYDNEIFGKDEEYEALLKRFNIEKE</sequence>
<dbReference type="AlphaFoldDB" id="A2D9V4"/>
<organism evidence="2 3">
    <name type="scientific">Trichomonas vaginalis (strain ATCC PRA-98 / G3)</name>
    <dbReference type="NCBI Taxonomy" id="412133"/>
    <lineage>
        <taxon>Eukaryota</taxon>
        <taxon>Metamonada</taxon>
        <taxon>Parabasalia</taxon>
        <taxon>Trichomonadida</taxon>
        <taxon>Trichomonadidae</taxon>
        <taxon>Trichomonas</taxon>
    </lineage>
</organism>
<dbReference type="EMBL" id="DS113181">
    <property type="protein sequence ID" value="EAY22960.1"/>
    <property type="molecule type" value="Genomic_DNA"/>
</dbReference>
<proteinExistence type="predicted"/>
<dbReference type="VEuPathDB" id="TrichDB:TVAGG3_0291240"/>
<reference evidence="2" key="1">
    <citation type="submission" date="2006-10" db="EMBL/GenBank/DDBJ databases">
        <authorList>
            <person name="Amadeo P."/>
            <person name="Zhao Q."/>
            <person name="Wortman J."/>
            <person name="Fraser-Liggett C."/>
            <person name="Carlton J."/>
        </authorList>
    </citation>
    <scope>NUCLEOTIDE SEQUENCE</scope>
    <source>
        <strain evidence="2">G3</strain>
    </source>
</reference>
<name>A2D9V4_TRIV3</name>
<dbReference type="InParanoid" id="A2D9V4"/>
<keyword evidence="3" id="KW-1185">Reference proteome</keyword>
<protein>
    <submittedName>
        <fullName evidence="2">Uncharacterized protein</fullName>
    </submittedName>
</protein>
<dbReference type="KEGG" id="tva:5468519"/>
<dbReference type="Proteomes" id="UP000001542">
    <property type="component" value="Unassembled WGS sequence"/>
</dbReference>
<evidence type="ECO:0000313" key="3">
    <source>
        <dbReference type="Proteomes" id="UP000001542"/>
    </source>
</evidence>
<dbReference type="VEuPathDB" id="TrichDB:TVAG_077070"/>
<dbReference type="OrthoDB" id="10260243at2759"/>
<evidence type="ECO:0000256" key="1">
    <source>
        <dbReference type="SAM" id="Coils"/>
    </source>
</evidence>